<proteinExistence type="predicted"/>
<reference evidence="2 3" key="1">
    <citation type="submission" date="2023-04" db="EMBL/GenBank/DDBJ databases">
        <title>Streptomyces chengmaiensis sp. nov. isolated from the stem of mangrove plant in Hainan.</title>
        <authorList>
            <person name="Huang X."/>
            <person name="Zhou S."/>
            <person name="Chu X."/>
            <person name="Xie Y."/>
            <person name="Lin Y."/>
        </authorList>
    </citation>
    <scope>NUCLEOTIDE SEQUENCE [LARGE SCALE GENOMIC DNA]</scope>
    <source>
        <strain evidence="2 3">HNM0663</strain>
    </source>
</reference>
<evidence type="ECO:0000313" key="2">
    <source>
        <dbReference type="EMBL" id="MDH2391547.1"/>
    </source>
</evidence>
<dbReference type="EMBL" id="JARWBG010000028">
    <property type="protein sequence ID" value="MDH2391547.1"/>
    <property type="molecule type" value="Genomic_DNA"/>
</dbReference>
<evidence type="ECO:0000313" key="3">
    <source>
        <dbReference type="Proteomes" id="UP001223144"/>
    </source>
</evidence>
<name>A0ABT6HTC3_9ACTN</name>
<dbReference type="RefSeq" id="WP_279930427.1">
    <property type="nucleotide sequence ID" value="NZ_JARWBG010000028.1"/>
</dbReference>
<comment type="caution">
    <text evidence="2">The sequence shown here is derived from an EMBL/GenBank/DDBJ whole genome shotgun (WGS) entry which is preliminary data.</text>
</comment>
<keyword evidence="1" id="KW-0732">Signal</keyword>
<sequence length="136" mass="14821">MIPVRKRTIRGAVLGAVILSVAGIGSAQAEGNWSSYISDWRTGNESRRWHDGNTDSTSTSVRLGGCSASPASFKSVTLVVWEDQFGPDDNKGTRSNKCGTTYWGDLSSGEYYFSVELINNNATGFRFSASSVYVRY</sequence>
<feature type="signal peptide" evidence="1">
    <location>
        <begin position="1"/>
        <end position="29"/>
    </location>
</feature>
<keyword evidence="3" id="KW-1185">Reference proteome</keyword>
<gene>
    <name evidence="2" type="ORF">QCN29_22755</name>
</gene>
<accession>A0ABT6HTC3</accession>
<evidence type="ECO:0000256" key="1">
    <source>
        <dbReference type="SAM" id="SignalP"/>
    </source>
</evidence>
<dbReference type="Proteomes" id="UP001223144">
    <property type="component" value="Unassembled WGS sequence"/>
</dbReference>
<protein>
    <submittedName>
        <fullName evidence="2">Uncharacterized protein</fullName>
    </submittedName>
</protein>
<organism evidence="2 3">
    <name type="scientific">Streptomyces chengmaiensis</name>
    <dbReference type="NCBI Taxonomy" id="3040919"/>
    <lineage>
        <taxon>Bacteria</taxon>
        <taxon>Bacillati</taxon>
        <taxon>Actinomycetota</taxon>
        <taxon>Actinomycetes</taxon>
        <taxon>Kitasatosporales</taxon>
        <taxon>Streptomycetaceae</taxon>
        <taxon>Streptomyces</taxon>
    </lineage>
</organism>
<feature type="chain" id="PRO_5045054224" evidence="1">
    <location>
        <begin position="30"/>
        <end position="136"/>
    </location>
</feature>